<reference evidence="1" key="1">
    <citation type="submission" date="2022-10" db="EMBL/GenBank/DDBJ databases">
        <title>Tapping the CABI collections for fungal endophytes: first genome assemblies for Collariella, Neodidymelliopsis, Ascochyta clinopodiicola, Didymella pomorum, Didymosphaeria variabile, Neocosmospora piperis and Neocucurbitaria cava.</title>
        <authorList>
            <person name="Hill R."/>
        </authorList>
    </citation>
    <scope>NUCLEOTIDE SEQUENCE</scope>
    <source>
        <strain evidence="1">IMI 360193</strain>
    </source>
</reference>
<comment type="caution">
    <text evidence="1">The sequence shown here is derived from an EMBL/GenBank/DDBJ whole genome shotgun (WGS) entry which is preliminary data.</text>
</comment>
<evidence type="ECO:0000313" key="1">
    <source>
        <dbReference type="EMBL" id="KAJ4338418.1"/>
    </source>
</evidence>
<evidence type="ECO:0000313" key="2">
    <source>
        <dbReference type="Proteomes" id="UP001140562"/>
    </source>
</evidence>
<protein>
    <submittedName>
        <fullName evidence="1">Uncharacterized protein</fullName>
    </submittedName>
</protein>
<dbReference type="OrthoDB" id="3775012at2759"/>
<dbReference type="Proteomes" id="UP001140562">
    <property type="component" value="Unassembled WGS sequence"/>
</dbReference>
<proteinExistence type="predicted"/>
<dbReference type="AlphaFoldDB" id="A0A9W8X162"/>
<name>A0A9W8X162_9PLEO</name>
<sequence>MNAADQANLASSIDLMEKLEKLIISKARPLFKPQLPDSHSFDVVISKTRQPMRQLNDTTIPSDEYEARLIAYTGGPDAPHGAWMLLLENDSLCESPIDALADLLEGVYAHAGRSVMRNGAAVGLTYIGVWKA</sequence>
<accession>A0A9W8X162</accession>
<dbReference type="EMBL" id="JAPEUV010000030">
    <property type="protein sequence ID" value="KAJ4338418.1"/>
    <property type="molecule type" value="Genomic_DNA"/>
</dbReference>
<keyword evidence="2" id="KW-1185">Reference proteome</keyword>
<organism evidence="1 2">
    <name type="scientific">Didymella glomerata</name>
    <dbReference type="NCBI Taxonomy" id="749621"/>
    <lineage>
        <taxon>Eukaryota</taxon>
        <taxon>Fungi</taxon>
        <taxon>Dikarya</taxon>
        <taxon>Ascomycota</taxon>
        <taxon>Pezizomycotina</taxon>
        <taxon>Dothideomycetes</taxon>
        <taxon>Pleosporomycetidae</taxon>
        <taxon>Pleosporales</taxon>
        <taxon>Pleosporineae</taxon>
        <taxon>Didymellaceae</taxon>
        <taxon>Didymella</taxon>
    </lineage>
</organism>
<gene>
    <name evidence="1" type="ORF">N0V87_003961</name>
</gene>